<dbReference type="PANTHER" id="PTHR43370:SF1">
    <property type="entry name" value="GUANOSINE ABC TRANSPORTER PERMEASE PROTEIN NUPQ"/>
    <property type="match status" value="1"/>
</dbReference>
<dbReference type="CDD" id="cd06580">
    <property type="entry name" value="TM_PBP1_transp_TpRbsC_like"/>
    <property type="match status" value="1"/>
</dbReference>
<feature type="transmembrane region" description="Helical" evidence="6">
    <location>
        <begin position="265"/>
        <end position="284"/>
    </location>
</feature>
<evidence type="ECO:0000313" key="8">
    <source>
        <dbReference type="Proteomes" id="UP000239010"/>
    </source>
</evidence>
<feature type="transmembrane region" description="Helical" evidence="6">
    <location>
        <begin position="38"/>
        <end position="57"/>
    </location>
</feature>
<proteinExistence type="predicted"/>
<feature type="transmembrane region" description="Helical" evidence="6">
    <location>
        <begin position="63"/>
        <end position="92"/>
    </location>
</feature>
<feature type="transmembrane region" description="Helical" evidence="6">
    <location>
        <begin position="99"/>
        <end position="119"/>
    </location>
</feature>
<evidence type="ECO:0000256" key="3">
    <source>
        <dbReference type="ARBA" id="ARBA00022692"/>
    </source>
</evidence>
<dbReference type="PANTHER" id="PTHR43370">
    <property type="entry name" value="SUGAR ABC TRANSPORTER INTEGRAL MEMBRANE PROTEIN-RELATED"/>
    <property type="match status" value="1"/>
</dbReference>
<dbReference type="EMBL" id="PHND01000001">
    <property type="protein sequence ID" value="PPE04433.1"/>
    <property type="molecule type" value="Genomic_DNA"/>
</dbReference>
<dbReference type="AlphaFoldDB" id="A0A8E2QYB2"/>
<keyword evidence="4 6" id="KW-1133">Transmembrane helix</keyword>
<evidence type="ECO:0000313" key="7">
    <source>
        <dbReference type="EMBL" id="PPE04433.1"/>
    </source>
</evidence>
<feature type="transmembrane region" description="Helical" evidence="6">
    <location>
        <begin position="139"/>
        <end position="160"/>
    </location>
</feature>
<dbReference type="Proteomes" id="UP000239010">
    <property type="component" value="Unassembled WGS sequence"/>
</dbReference>
<dbReference type="GO" id="GO:0022857">
    <property type="term" value="F:transmembrane transporter activity"/>
    <property type="evidence" value="ECO:0007669"/>
    <property type="project" value="InterPro"/>
</dbReference>
<sequence>MSEALIRYALSFFVIFSLASLAAMICERSGVINLGIEGFMIIGCMIYALLPKALAIINVDYDSYWIIIFIASIILAILGTFLFSLLHSFIVLKLKTDQIVSGTVINLLAQGIGFFLVGVENLGSSGNIQGTISPILQETPAVSIYFIITLIFITGLFGYFKFTKIGTRHIAAGENPNALDTAGVSVNKYRFIAISVSSCLAGLAGIIYTINIKVQFAVPDVNGIGFISLAIMVIGQWKVLLIVFVSFVFSIFFTIGKMINIPNFTFGLAPLLPFLMSLVVMVIASKWSIAPKEAGIPFDKTLR</sequence>
<evidence type="ECO:0000256" key="4">
    <source>
        <dbReference type="ARBA" id="ARBA00022989"/>
    </source>
</evidence>
<dbReference type="GO" id="GO:0005886">
    <property type="term" value="C:plasma membrane"/>
    <property type="evidence" value="ECO:0007669"/>
    <property type="project" value="UniProtKB-SubCell"/>
</dbReference>
<dbReference type="InterPro" id="IPR001851">
    <property type="entry name" value="ABC_transp_permease"/>
</dbReference>
<feature type="transmembrane region" description="Helical" evidence="6">
    <location>
        <begin position="191"/>
        <end position="210"/>
    </location>
</feature>
<keyword evidence="2" id="KW-1003">Cell membrane</keyword>
<comment type="caution">
    <text evidence="7">The sequence shown here is derived from an EMBL/GenBank/DDBJ whole genome shotgun (WGS) entry which is preliminary data.</text>
</comment>
<feature type="transmembrane region" description="Helical" evidence="6">
    <location>
        <begin position="6"/>
        <end position="26"/>
    </location>
</feature>
<evidence type="ECO:0000256" key="5">
    <source>
        <dbReference type="ARBA" id="ARBA00023136"/>
    </source>
</evidence>
<evidence type="ECO:0000256" key="1">
    <source>
        <dbReference type="ARBA" id="ARBA00004651"/>
    </source>
</evidence>
<keyword evidence="5 6" id="KW-0472">Membrane</keyword>
<keyword evidence="8" id="KW-1185">Reference proteome</keyword>
<comment type="subcellular location">
    <subcellularLocation>
        <location evidence="1">Cell membrane</location>
        <topology evidence="1">Multi-pass membrane protein</topology>
    </subcellularLocation>
</comment>
<dbReference type="RefSeq" id="WP_104205582.1">
    <property type="nucleotide sequence ID" value="NZ_PHND01000001.1"/>
</dbReference>
<gene>
    <name evidence="7" type="ORF">EELLY_v1c01080</name>
</gene>
<organism evidence="7 8">
    <name type="scientific">Entomoplasma ellychniae</name>
    <dbReference type="NCBI Taxonomy" id="2114"/>
    <lineage>
        <taxon>Bacteria</taxon>
        <taxon>Bacillati</taxon>
        <taxon>Mycoplasmatota</taxon>
        <taxon>Mollicutes</taxon>
        <taxon>Entomoplasmatales</taxon>
        <taxon>Entomoplasmataceae</taxon>
        <taxon>Entomoplasma</taxon>
    </lineage>
</organism>
<accession>A0A8E2QYB2</accession>
<dbReference type="Pfam" id="PF02653">
    <property type="entry name" value="BPD_transp_2"/>
    <property type="match status" value="1"/>
</dbReference>
<keyword evidence="3 6" id="KW-0812">Transmembrane</keyword>
<reference evidence="7 8" key="1">
    <citation type="submission" date="2017-11" db="EMBL/GenBank/DDBJ databases">
        <title>Genome sequence of Entomoplasma ellychniae ELCN-1 (ATCC 43707).</title>
        <authorList>
            <person name="Lo W.-S."/>
            <person name="Gasparich G.E."/>
            <person name="Kuo C.-H."/>
        </authorList>
    </citation>
    <scope>NUCLEOTIDE SEQUENCE [LARGE SCALE GENOMIC DNA]</scope>
    <source>
        <strain evidence="7 8">ELCN-1</strain>
    </source>
</reference>
<protein>
    <submittedName>
        <fullName evidence="7">Ribose/galactose ABC transporter permease</fullName>
    </submittedName>
</protein>
<evidence type="ECO:0000256" key="2">
    <source>
        <dbReference type="ARBA" id="ARBA00022475"/>
    </source>
</evidence>
<evidence type="ECO:0000256" key="6">
    <source>
        <dbReference type="SAM" id="Phobius"/>
    </source>
</evidence>
<name>A0A8E2QYB2_9MOLU</name>